<dbReference type="GO" id="GO:0051225">
    <property type="term" value="P:spindle assembly"/>
    <property type="evidence" value="ECO:0007669"/>
    <property type="project" value="TreeGrafter"/>
</dbReference>
<protein>
    <recommendedName>
        <fullName evidence="6">Spindle pole body component</fullName>
    </recommendedName>
</protein>
<dbReference type="Pfam" id="PF17681">
    <property type="entry name" value="GCP_N_terminal"/>
    <property type="match status" value="1"/>
</dbReference>
<feature type="domain" description="Gamma tubulin complex component protein N-terminal" evidence="9">
    <location>
        <begin position="3"/>
        <end position="325"/>
    </location>
</feature>
<sequence>MLAELFLVLSGHPSSFFVPSPSPPSSPFTLVVAPSLSQYLHPGEISSLNSLAHLAFQYSKIHQWAKTTQLIGLESILNISIKTDRTSKPLPTSQIPDQYLSTLAGGILDFLKTYQQSLVEIEDKILSCDTSTVQDESGYVPLSLIQASLSKWFNPLSNLSSLIDKLSQHPHTPSELIELIYTSSLTGNPQLEEIYKILFQGLKHLFLTHLTVFLLYGIAPSVSTSQSPVVALDKGSDPLSPQYRLYVLNEDVIPRKIGKTTREGILYVGRVTATLKREGKSLPKLVLDELRDEIMNVSNLEEGGGLERAIGKARLEVGEWLWKHVLTGNHVIDALQAFGDYFLTRNGPFTHNLIRQISLLRVRKLITSNPHSSSSVIKDQDLSHCLTKASISTLAEYDKFLDKLHLHLPQGPIRPLMSVIPISNSIPNPYLSEIPIRDLFSTFPLGSPLILETRVSWPLDLFLSPSSMNNYTDIHTYLFAFRETHMKVLECWTFVSSSQRQRRKWTGTTEGGSPLEAKERQQLVRSAWGVLRIMLFFLDQMLGHFLVDIIDVQHRQLLSQLEGISSHKTSSETGSLRGSMTRPRSPIDRRNTPTTSSPDPMGRPGSPGSFHTQWERGSTSRAPPTPGKPQTTHLDFLTLRQMHSRHLAFLREGLLIADRTSAALIRDILMSCRRFTALVDRWGGDVLPELLVEGSAEEVTKLLKERQMAVQEVADTLRDQLTEFFRMLVESQNPSLGDTSTSGTSRTNASKINLTHASRILSRHTSFKGVSKNKTGPTTAGKEDTADADSNMSRHIEQLLLRLDFNGVLTSWLVKEERGGQTQNILAEGGLSPAVR</sequence>
<evidence type="ECO:0000313" key="11">
    <source>
        <dbReference type="Proteomes" id="UP000289152"/>
    </source>
</evidence>
<keyword evidence="11" id="KW-1185">Reference proteome</keyword>
<dbReference type="Proteomes" id="UP000289152">
    <property type="component" value="Unassembled WGS sequence"/>
</dbReference>
<feature type="region of interest" description="Disordered" evidence="7">
    <location>
        <begin position="766"/>
        <end position="789"/>
    </location>
</feature>
<comment type="subcellular location">
    <subcellularLocation>
        <location evidence="1 6">Cytoplasm</location>
        <location evidence="1 6">Cytoskeleton</location>
        <location evidence="1 6">Microtubule organizing center</location>
    </subcellularLocation>
</comment>
<evidence type="ECO:0000256" key="4">
    <source>
        <dbReference type="ARBA" id="ARBA00022701"/>
    </source>
</evidence>
<evidence type="ECO:0000313" key="10">
    <source>
        <dbReference type="EMBL" id="RXK35412.1"/>
    </source>
</evidence>
<feature type="domain" description="Gamma tubulin complex component C-terminal" evidence="8">
    <location>
        <begin position="333"/>
        <end position="807"/>
    </location>
</feature>
<dbReference type="GO" id="GO:0005874">
    <property type="term" value="C:microtubule"/>
    <property type="evidence" value="ECO:0007669"/>
    <property type="project" value="UniProtKB-KW"/>
</dbReference>
<dbReference type="PANTHER" id="PTHR19302:SF27">
    <property type="entry name" value="GAMMA-TUBULIN COMPLEX COMPONENT 4"/>
    <property type="match status" value="1"/>
</dbReference>
<dbReference type="GO" id="GO:0043015">
    <property type="term" value="F:gamma-tubulin binding"/>
    <property type="evidence" value="ECO:0007669"/>
    <property type="project" value="InterPro"/>
</dbReference>
<dbReference type="GO" id="GO:0007020">
    <property type="term" value="P:microtubule nucleation"/>
    <property type="evidence" value="ECO:0007669"/>
    <property type="project" value="InterPro"/>
</dbReference>
<dbReference type="GO" id="GO:0051321">
    <property type="term" value="P:meiotic cell cycle"/>
    <property type="evidence" value="ECO:0007669"/>
    <property type="project" value="TreeGrafter"/>
</dbReference>
<dbReference type="Gene3D" id="1.20.120.1900">
    <property type="entry name" value="Gamma-tubulin complex, C-terminal domain"/>
    <property type="match status" value="1"/>
</dbReference>
<dbReference type="GO" id="GO:0031122">
    <property type="term" value="P:cytoplasmic microtubule organization"/>
    <property type="evidence" value="ECO:0007669"/>
    <property type="project" value="TreeGrafter"/>
</dbReference>
<dbReference type="Pfam" id="PF04130">
    <property type="entry name" value="GCP_C_terminal"/>
    <property type="match status" value="1"/>
</dbReference>
<keyword evidence="4 6" id="KW-0493">Microtubule</keyword>
<dbReference type="InterPro" id="IPR042241">
    <property type="entry name" value="GCP_C_sf"/>
</dbReference>
<dbReference type="GO" id="GO:0000922">
    <property type="term" value="C:spindle pole"/>
    <property type="evidence" value="ECO:0007669"/>
    <property type="project" value="InterPro"/>
</dbReference>
<evidence type="ECO:0000256" key="2">
    <source>
        <dbReference type="ARBA" id="ARBA00010337"/>
    </source>
</evidence>
<organism evidence="10 11">
    <name type="scientific">Tremella mesenterica</name>
    <name type="common">Jelly fungus</name>
    <dbReference type="NCBI Taxonomy" id="5217"/>
    <lineage>
        <taxon>Eukaryota</taxon>
        <taxon>Fungi</taxon>
        <taxon>Dikarya</taxon>
        <taxon>Basidiomycota</taxon>
        <taxon>Agaricomycotina</taxon>
        <taxon>Tremellomycetes</taxon>
        <taxon>Tremellales</taxon>
        <taxon>Tremellaceae</taxon>
        <taxon>Tremella</taxon>
    </lineage>
</organism>
<dbReference type="GO" id="GO:0051011">
    <property type="term" value="F:microtubule minus-end binding"/>
    <property type="evidence" value="ECO:0007669"/>
    <property type="project" value="TreeGrafter"/>
</dbReference>
<dbReference type="InterPro" id="IPR007259">
    <property type="entry name" value="GCP"/>
</dbReference>
<dbReference type="VEuPathDB" id="FungiDB:TREMEDRAFT_37989"/>
<keyword evidence="3 6" id="KW-0963">Cytoplasm</keyword>
<evidence type="ECO:0000259" key="8">
    <source>
        <dbReference type="Pfam" id="PF04130"/>
    </source>
</evidence>
<evidence type="ECO:0000259" key="9">
    <source>
        <dbReference type="Pfam" id="PF17681"/>
    </source>
</evidence>
<dbReference type="GO" id="GO:0000278">
    <property type="term" value="P:mitotic cell cycle"/>
    <property type="evidence" value="ECO:0007669"/>
    <property type="project" value="TreeGrafter"/>
</dbReference>
<comment type="similarity">
    <text evidence="2 6">Belongs to the TUBGCP family.</text>
</comment>
<dbReference type="EMBL" id="SDIL01000137">
    <property type="protein sequence ID" value="RXK35412.1"/>
    <property type="molecule type" value="Genomic_DNA"/>
</dbReference>
<dbReference type="AlphaFoldDB" id="A0A4Q1B9L5"/>
<evidence type="ECO:0000256" key="6">
    <source>
        <dbReference type="RuleBase" id="RU363050"/>
    </source>
</evidence>
<feature type="region of interest" description="Disordered" evidence="7">
    <location>
        <begin position="565"/>
        <end position="632"/>
    </location>
</feature>
<keyword evidence="5 6" id="KW-0206">Cytoskeleton</keyword>
<evidence type="ECO:0000256" key="1">
    <source>
        <dbReference type="ARBA" id="ARBA00004267"/>
    </source>
</evidence>
<dbReference type="PANTHER" id="PTHR19302">
    <property type="entry name" value="GAMMA TUBULIN COMPLEX PROTEIN"/>
    <property type="match status" value="1"/>
</dbReference>
<dbReference type="GO" id="GO:0044732">
    <property type="term" value="C:mitotic spindle pole body"/>
    <property type="evidence" value="ECO:0007669"/>
    <property type="project" value="TreeGrafter"/>
</dbReference>
<comment type="caution">
    <text evidence="10">The sequence shown here is derived from an EMBL/GenBank/DDBJ whole genome shotgun (WGS) entry which is preliminary data.</text>
</comment>
<evidence type="ECO:0000256" key="3">
    <source>
        <dbReference type="ARBA" id="ARBA00022490"/>
    </source>
</evidence>
<proteinExistence type="inferred from homology"/>
<dbReference type="InterPro" id="IPR040457">
    <property type="entry name" value="GCP_C"/>
</dbReference>
<dbReference type="InterPro" id="IPR041470">
    <property type="entry name" value="GCP_N"/>
</dbReference>
<dbReference type="GO" id="GO:0000930">
    <property type="term" value="C:gamma-tubulin complex"/>
    <property type="evidence" value="ECO:0007669"/>
    <property type="project" value="TreeGrafter"/>
</dbReference>
<dbReference type="InParanoid" id="A0A4Q1B9L5"/>
<evidence type="ECO:0000256" key="7">
    <source>
        <dbReference type="SAM" id="MobiDB-lite"/>
    </source>
</evidence>
<accession>A0A4Q1B9L5</accession>
<gene>
    <name evidence="10" type="ORF">M231_07316</name>
</gene>
<name>A0A4Q1B9L5_TREME</name>
<dbReference type="OrthoDB" id="1608002at2759"/>
<feature type="compositionally biased region" description="Polar residues" evidence="7">
    <location>
        <begin position="609"/>
        <end position="632"/>
    </location>
</feature>
<reference evidence="10 11" key="1">
    <citation type="submission" date="2016-06" db="EMBL/GenBank/DDBJ databases">
        <title>Evolution of pathogenesis and genome organization in the Tremellales.</title>
        <authorList>
            <person name="Cuomo C."/>
            <person name="Litvintseva A."/>
            <person name="Heitman J."/>
            <person name="Chen Y."/>
            <person name="Sun S."/>
            <person name="Springer D."/>
            <person name="Dromer F."/>
            <person name="Young S."/>
            <person name="Zeng Q."/>
            <person name="Chapman S."/>
            <person name="Gujja S."/>
            <person name="Saif S."/>
            <person name="Birren B."/>
        </authorList>
    </citation>
    <scope>NUCLEOTIDE SEQUENCE [LARGE SCALE GENOMIC DNA]</scope>
    <source>
        <strain evidence="10 11">ATCC 28783</strain>
    </source>
</reference>
<feature type="compositionally biased region" description="Polar residues" evidence="7">
    <location>
        <begin position="565"/>
        <end position="578"/>
    </location>
</feature>
<evidence type="ECO:0000256" key="5">
    <source>
        <dbReference type="ARBA" id="ARBA00023212"/>
    </source>
</evidence>
<dbReference type="STRING" id="5217.A0A4Q1B9L5"/>